<keyword evidence="3" id="KW-1185">Reference proteome</keyword>
<dbReference type="EMBL" id="FQXC01000002">
    <property type="protein sequence ID" value="SHH30651.1"/>
    <property type="molecule type" value="Genomic_DNA"/>
</dbReference>
<evidence type="ECO:0000313" key="3">
    <source>
        <dbReference type="Proteomes" id="UP000184221"/>
    </source>
</evidence>
<keyword evidence="1" id="KW-1133">Transmembrane helix</keyword>
<name>A0A1M5RWU1_9RHOB</name>
<proteinExistence type="predicted"/>
<keyword evidence="1" id="KW-0472">Membrane</keyword>
<accession>A0A1M5RWU1</accession>
<dbReference type="STRING" id="996342.SAMN05443551_1917"/>
<evidence type="ECO:0000256" key="1">
    <source>
        <dbReference type="SAM" id="Phobius"/>
    </source>
</evidence>
<dbReference type="AlphaFoldDB" id="A0A1M5RWU1"/>
<reference evidence="2 3" key="1">
    <citation type="submission" date="2016-11" db="EMBL/GenBank/DDBJ databases">
        <authorList>
            <person name="Jaros S."/>
            <person name="Januszkiewicz K."/>
            <person name="Wedrychowicz H."/>
        </authorList>
    </citation>
    <scope>NUCLEOTIDE SEQUENCE [LARGE SCALE GENOMIC DNA]</scope>
    <source>
        <strain evidence="2 3">DSM 29431</strain>
    </source>
</reference>
<evidence type="ECO:0008006" key="4">
    <source>
        <dbReference type="Google" id="ProtNLM"/>
    </source>
</evidence>
<dbReference type="Proteomes" id="UP000184221">
    <property type="component" value="Unassembled WGS sequence"/>
</dbReference>
<keyword evidence="1" id="KW-0812">Transmembrane</keyword>
<feature type="transmembrane region" description="Helical" evidence="1">
    <location>
        <begin position="20"/>
        <end position="42"/>
    </location>
</feature>
<protein>
    <recommendedName>
        <fullName evidence="4">DUF3329 domain-containing protein</fullName>
    </recommendedName>
</protein>
<dbReference type="OrthoDB" id="7362327at2"/>
<feature type="transmembrane region" description="Helical" evidence="1">
    <location>
        <begin position="48"/>
        <end position="66"/>
    </location>
</feature>
<organism evidence="2 3">
    <name type="scientific">Marivita hallyeonensis</name>
    <dbReference type="NCBI Taxonomy" id="996342"/>
    <lineage>
        <taxon>Bacteria</taxon>
        <taxon>Pseudomonadati</taxon>
        <taxon>Pseudomonadota</taxon>
        <taxon>Alphaproteobacteria</taxon>
        <taxon>Rhodobacterales</taxon>
        <taxon>Roseobacteraceae</taxon>
        <taxon>Marivita</taxon>
    </lineage>
</organism>
<dbReference type="RefSeq" id="WP_072777242.1">
    <property type="nucleotide sequence ID" value="NZ_FQXC01000002.1"/>
</dbReference>
<sequence length="78" mass="8843">MPDTGKPRKRHPALNLRVSFFLPMWRRIATVAVITLWCVIEILYGNPWWALLAAGIGVYAGYVLFFDFDIEGEGASDE</sequence>
<gene>
    <name evidence="2" type="ORF">SAMN05443551_1917</name>
</gene>
<evidence type="ECO:0000313" key="2">
    <source>
        <dbReference type="EMBL" id="SHH30651.1"/>
    </source>
</evidence>